<organism evidence="2">
    <name type="scientific">hydrothermal vent metagenome</name>
    <dbReference type="NCBI Taxonomy" id="652676"/>
    <lineage>
        <taxon>unclassified sequences</taxon>
        <taxon>metagenomes</taxon>
        <taxon>ecological metagenomes</taxon>
    </lineage>
</organism>
<keyword evidence="1" id="KW-0472">Membrane</keyword>
<dbReference type="EMBL" id="UOYO01000026">
    <property type="protein sequence ID" value="VAY87614.1"/>
    <property type="molecule type" value="Genomic_DNA"/>
</dbReference>
<keyword evidence="1" id="KW-1133">Transmembrane helix</keyword>
<dbReference type="AlphaFoldDB" id="A0A3B1E6B6"/>
<protein>
    <submittedName>
        <fullName evidence="2">Uncharacterized protein</fullName>
    </submittedName>
</protein>
<sequence length="85" mass="9857">MGVWNIGEYVTILAPYFCAWIISWKLWQLIITNKLFILASSIRSNWADVRCTPVAFSLIAKAIFEFIRIHLISKERQVSIKIDAN</sequence>
<feature type="transmembrane region" description="Helical" evidence="1">
    <location>
        <begin position="6"/>
        <end position="27"/>
    </location>
</feature>
<proteinExistence type="predicted"/>
<evidence type="ECO:0000256" key="1">
    <source>
        <dbReference type="SAM" id="Phobius"/>
    </source>
</evidence>
<gene>
    <name evidence="2" type="ORF">MNB_ARC-1_507</name>
</gene>
<accession>A0A3B1E6B6</accession>
<name>A0A3B1E6B6_9ZZZZ</name>
<evidence type="ECO:0000313" key="2">
    <source>
        <dbReference type="EMBL" id="VAY87614.1"/>
    </source>
</evidence>
<reference evidence="2" key="1">
    <citation type="submission" date="2018-10" db="EMBL/GenBank/DDBJ databases">
        <authorList>
            <person name="Aoki K."/>
        </authorList>
    </citation>
    <scope>NUCLEOTIDE SEQUENCE</scope>
</reference>
<keyword evidence="1" id="KW-0812">Transmembrane</keyword>